<dbReference type="Gene3D" id="6.10.250.600">
    <property type="match status" value="1"/>
</dbReference>
<dbReference type="Pfam" id="PF00441">
    <property type="entry name" value="Acyl-CoA_dh_1"/>
    <property type="match status" value="1"/>
</dbReference>
<dbReference type="EMBL" id="JAXOVC010000006">
    <property type="protein sequence ID" value="KAK4499985.1"/>
    <property type="molecule type" value="Genomic_DNA"/>
</dbReference>
<evidence type="ECO:0000256" key="2">
    <source>
        <dbReference type="ARBA" id="ARBA00022630"/>
    </source>
</evidence>
<dbReference type="PANTHER" id="PTHR42707:SF2">
    <property type="entry name" value="ACD11 DEHYDROGENASE"/>
    <property type="match status" value="1"/>
</dbReference>
<evidence type="ECO:0000313" key="9">
    <source>
        <dbReference type="Proteomes" id="UP001305779"/>
    </source>
</evidence>
<comment type="cofactor">
    <cofactor evidence="4">
        <name>FAD</name>
        <dbReference type="ChEBI" id="CHEBI:57692"/>
    </cofactor>
</comment>
<evidence type="ECO:0000256" key="4">
    <source>
        <dbReference type="RuleBase" id="RU362125"/>
    </source>
</evidence>
<evidence type="ECO:0000259" key="6">
    <source>
        <dbReference type="Pfam" id="PF02770"/>
    </source>
</evidence>
<feature type="domain" description="Adaptive response protein AidB N-terminal" evidence="7">
    <location>
        <begin position="46"/>
        <end position="158"/>
    </location>
</feature>
<dbReference type="Pfam" id="PF02770">
    <property type="entry name" value="Acyl-CoA_dh_M"/>
    <property type="match status" value="1"/>
</dbReference>
<dbReference type="Pfam" id="PF18158">
    <property type="entry name" value="AidB_N"/>
    <property type="match status" value="1"/>
</dbReference>
<gene>
    <name evidence="8" type="ORF">PRZ48_008171</name>
</gene>
<protein>
    <recommendedName>
        <fullName evidence="10">Acyl-CoA dehydrogenase</fullName>
    </recommendedName>
</protein>
<evidence type="ECO:0000256" key="1">
    <source>
        <dbReference type="ARBA" id="ARBA00009347"/>
    </source>
</evidence>
<dbReference type="InterPro" id="IPR036250">
    <property type="entry name" value="AcylCo_DH-like_C"/>
</dbReference>
<dbReference type="InterPro" id="IPR041504">
    <property type="entry name" value="AidB_N"/>
</dbReference>
<dbReference type="Proteomes" id="UP001305779">
    <property type="component" value="Unassembled WGS sequence"/>
</dbReference>
<accession>A0ABR0EER2</accession>
<dbReference type="SUPFAM" id="SSF56645">
    <property type="entry name" value="Acyl-CoA dehydrogenase NM domain-like"/>
    <property type="match status" value="1"/>
</dbReference>
<keyword evidence="3 4" id="KW-0274">FAD</keyword>
<dbReference type="InterPro" id="IPR006091">
    <property type="entry name" value="Acyl-CoA_Oxase/DH_mid-dom"/>
</dbReference>
<keyword evidence="9" id="KW-1185">Reference proteome</keyword>
<dbReference type="SUPFAM" id="SSF47203">
    <property type="entry name" value="Acyl-CoA dehydrogenase C-terminal domain-like"/>
    <property type="match status" value="1"/>
</dbReference>
<evidence type="ECO:0000259" key="7">
    <source>
        <dbReference type="Pfam" id="PF18158"/>
    </source>
</evidence>
<proteinExistence type="inferred from homology"/>
<dbReference type="PANTHER" id="PTHR42707">
    <property type="entry name" value="ACYL-COA DEHYDROGENASE"/>
    <property type="match status" value="1"/>
</dbReference>
<comment type="caution">
    <text evidence="8">The sequence shown here is derived from an EMBL/GenBank/DDBJ whole genome shotgun (WGS) entry which is preliminary data.</text>
</comment>
<evidence type="ECO:0000259" key="5">
    <source>
        <dbReference type="Pfam" id="PF00441"/>
    </source>
</evidence>
<feature type="domain" description="Acyl-CoA oxidase/dehydrogenase middle" evidence="6">
    <location>
        <begin position="192"/>
        <end position="303"/>
    </location>
</feature>
<keyword evidence="2 4" id="KW-0285">Flavoprotein</keyword>
<sequence>MPSNPPLQPSSATACFFQQQPFPSDIFSEDASQQGLFKFYLPASTQDSIKPDLQHISKLVTTPSVLAWNADAERNTPYVWTWDSWGKRIDQLVTSEGWRELQNLGISEGIVAIGHEDRYGRHARLYQFLKYHIWCAFSADVTCPSAMTDGAAALLKRQLEKGGLGQRERRVFEKACERLVERDANRARTSGQWMTERTGGSDVRGTETLATLVEEDVGGMDVDGNALGPYEISGFKWFSSATDANATVLLAKETDGSISAFFAPTRILKPGSTTPELNGIAIQRLKSKLGTRALPTAELVLSNMRAWRIGSAGQGTKEISTILNITRVHNAVSAVSSWGRGLAISRAFSRVRRTRGKLLMDLPAHVRTLAEQHVLYHANMHLAFYTVALLGAAEHPSSQANDTPASHLLPRDSIPHLLRLLTPLTKLLTAKAAIAGLQECMESLGGVGYLENEDVSMNIARLYRGANNLAIWEGTTNVMVDDLIRVVKGQTGPATLDAFDGVIENVKDHWRELGKDLWATSVSVAWRDARQKIERSSRDELALDGRDLAKDLGWIVCAICLGENALSDGSSVASEICSRWIAQKGPVQDVDSRSYAEAARWDRQLVFGDEAVAGVAKL</sequence>
<dbReference type="Gene3D" id="2.40.110.20">
    <property type="match status" value="1"/>
</dbReference>
<organism evidence="8 9">
    <name type="scientific">Zasmidium cellare</name>
    <name type="common">Wine cellar mold</name>
    <name type="synonym">Racodium cellare</name>
    <dbReference type="NCBI Taxonomy" id="395010"/>
    <lineage>
        <taxon>Eukaryota</taxon>
        <taxon>Fungi</taxon>
        <taxon>Dikarya</taxon>
        <taxon>Ascomycota</taxon>
        <taxon>Pezizomycotina</taxon>
        <taxon>Dothideomycetes</taxon>
        <taxon>Dothideomycetidae</taxon>
        <taxon>Mycosphaerellales</taxon>
        <taxon>Mycosphaerellaceae</taxon>
        <taxon>Zasmidium</taxon>
    </lineage>
</organism>
<name>A0ABR0EER2_ZASCE</name>
<dbReference type="Gene3D" id="1.20.140.10">
    <property type="entry name" value="Butyryl-CoA Dehydrogenase, subunit A, domain 3"/>
    <property type="match status" value="1"/>
</dbReference>
<evidence type="ECO:0000313" key="8">
    <source>
        <dbReference type="EMBL" id="KAK4499985.1"/>
    </source>
</evidence>
<reference evidence="8 9" key="1">
    <citation type="journal article" date="2023" name="G3 (Bethesda)">
        <title>A chromosome-level genome assembly of Zasmidium syzygii isolated from banana leaves.</title>
        <authorList>
            <person name="van Westerhoven A.C."/>
            <person name="Mehrabi R."/>
            <person name="Talebi R."/>
            <person name="Steentjes M.B.F."/>
            <person name="Corcolon B."/>
            <person name="Chong P.A."/>
            <person name="Kema G.H.J."/>
            <person name="Seidl M.F."/>
        </authorList>
    </citation>
    <scope>NUCLEOTIDE SEQUENCE [LARGE SCALE GENOMIC DNA]</scope>
    <source>
        <strain evidence="8 9">P124</strain>
    </source>
</reference>
<dbReference type="InterPro" id="IPR009100">
    <property type="entry name" value="AcylCoA_DH/oxidase_NM_dom_sf"/>
</dbReference>
<comment type="similarity">
    <text evidence="1 4">Belongs to the acyl-CoA dehydrogenase family.</text>
</comment>
<evidence type="ECO:0000256" key="3">
    <source>
        <dbReference type="ARBA" id="ARBA00022827"/>
    </source>
</evidence>
<dbReference type="InterPro" id="IPR009075">
    <property type="entry name" value="AcylCo_DH/oxidase_C"/>
</dbReference>
<keyword evidence="4" id="KW-0560">Oxidoreductase</keyword>
<dbReference type="InterPro" id="IPR052904">
    <property type="entry name" value="Acyl-CoA_dehydrogenase-like"/>
</dbReference>
<evidence type="ECO:0008006" key="10">
    <source>
        <dbReference type="Google" id="ProtNLM"/>
    </source>
</evidence>
<feature type="domain" description="Acyl-CoA dehydrogenase/oxidase C-terminal" evidence="5">
    <location>
        <begin position="313"/>
        <end position="486"/>
    </location>
</feature>